<name>A0ACC3YS15_COLTU</name>
<dbReference type="EMBL" id="VUJX02000006">
    <property type="protein sequence ID" value="KAL0934689.1"/>
    <property type="molecule type" value="Genomic_DNA"/>
</dbReference>
<keyword evidence="2" id="KW-1185">Reference proteome</keyword>
<proteinExistence type="predicted"/>
<sequence>MEPTTVIRCVSTLIETFSEGSRHYTHWKSQRSRQNHYQLSRSSSQKGKGVACALATSFDVAGTQLKETYDIAFSIVGSDFSVGDTTCRDILCDQTFNLRSRVTHLRRAANSVHLTATLSISDILQVSESVRLSSVKALAGLYGRIAAGRPIPRDLPVPKPRSRQSSLLSRAHEIVISNIENGSNDDDMKKPLADCVEQSRLRSDPPSPPPTPPISKPIASDSASVFAPSTLAPSEAGGSSSGTFIFRPKVSVFSMFCPEAMMLQVDLTKPVPVTKKCKCGYRWKPLPNDNNGSIVLKEGFRMSSRFLAKSHSNKGVFGCILCVPSGITESYDSPALLAAHINSSHTKWQILHERDIT</sequence>
<comment type="caution">
    <text evidence="1">The sequence shown here is derived from an EMBL/GenBank/DDBJ whole genome shotgun (WGS) entry which is preliminary data.</text>
</comment>
<accession>A0ACC3YS15</accession>
<gene>
    <name evidence="1" type="ORF">CTRU02_209280</name>
</gene>
<dbReference type="Proteomes" id="UP000805649">
    <property type="component" value="Unassembled WGS sequence"/>
</dbReference>
<evidence type="ECO:0000313" key="2">
    <source>
        <dbReference type="Proteomes" id="UP000805649"/>
    </source>
</evidence>
<protein>
    <submittedName>
        <fullName evidence="1">Uncharacterized protein</fullName>
    </submittedName>
</protein>
<evidence type="ECO:0000313" key="1">
    <source>
        <dbReference type="EMBL" id="KAL0934689.1"/>
    </source>
</evidence>
<organism evidence="1 2">
    <name type="scientific">Colletotrichum truncatum</name>
    <name type="common">Anthracnose fungus</name>
    <name type="synonym">Colletotrichum capsici</name>
    <dbReference type="NCBI Taxonomy" id="5467"/>
    <lineage>
        <taxon>Eukaryota</taxon>
        <taxon>Fungi</taxon>
        <taxon>Dikarya</taxon>
        <taxon>Ascomycota</taxon>
        <taxon>Pezizomycotina</taxon>
        <taxon>Sordariomycetes</taxon>
        <taxon>Hypocreomycetidae</taxon>
        <taxon>Glomerellales</taxon>
        <taxon>Glomerellaceae</taxon>
        <taxon>Colletotrichum</taxon>
        <taxon>Colletotrichum truncatum species complex</taxon>
    </lineage>
</organism>
<reference evidence="1 2" key="1">
    <citation type="journal article" date="2020" name="Phytopathology">
        <title>Genome Sequence Resources of Colletotrichum truncatum, C. plurivorum, C. musicola, and C. sojae: Four Species Pathogenic to Soybean (Glycine max).</title>
        <authorList>
            <person name="Rogerio F."/>
            <person name="Boufleur T.R."/>
            <person name="Ciampi-Guillardi M."/>
            <person name="Sukno S.A."/>
            <person name="Thon M.R."/>
            <person name="Massola Junior N.S."/>
            <person name="Baroncelli R."/>
        </authorList>
    </citation>
    <scope>NUCLEOTIDE SEQUENCE [LARGE SCALE GENOMIC DNA]</scope>
    <source>
        <strain evidence="1 2">CMES1059</strain>
    </source>
</reference>